<organism evidence="4 5">
    <name type="scientific">Recurvomyces mirabilis</name>
    <dbReference type="NCBI Taxonomy" id="574656"/>
    <lineage>
        <taxon>Eukaryota</taxon>
        <taxon>Fungi</taxon>
        <taxon>Dikarya</taxon>
        <taxon>Ascomycota</taxon>
        <taxon>Pezizomycotina</taxon>
        <taxon>Dothideomycetes</taxon>
        <taxon>Dothideomycetidae</taxon>
        <taxon>Mycosphaerellales</taxon>
        <taxon>Teratosphaeriaceae</taxon>
        <taxon>Recurvomyces</taxon>
    </lineage>
</organism>
<dbReference type="SUPFAM" id="SSF54637">
    <property type="entry name" value="Thioesterase/thiol ester dehydrase-isomerase"/>
    <property type="match status" value="1"/>
</dbReference>
<dbReference type="Pfam" id="PF03061">
    <property type="entry name" value="4HBT"/>
    <property type="match status" value="1"/>
</dbReference>
<dbReference type="GO" id="GO:0047617">
    <property type="term" value="F:fatty acyl-CoA hydrolase activity"/>
    <property type="evidence" value="ECO:0007669"/>
    <property type="project" value="InterPro"/>
</dbReference>
<dbReference type="Proteomes" id="UP001274830">
    <property type="component" value="Unassembled WGS sequence"/>
</dbReference>
<dbReference type="PANTHER" id="PTHR21660:SF11">
    <property type="entry name" value="FAMILY PROTEIN, PUTATIVE (AFU_ORTHOLOGUE AFUA_4G04355)-RELATED"/>
    <property type="match status" value="1"/>
</dbReference>
<evidence type="ECO:0000256" key="2">
    <source>
        <dbReference type="ARBA" id="ARBA00022801"/>
    </source>
</evidence>
<dbReference type="EMBL" id="JAUTXT010000077">
    <property type="protein sequence ID" value="KAK3669618.1"/>
    <property type="molecule type" value="Genomic_DNA"/>
</dbReference>
<reference evidence="4" key="1">
    <citation type="submission" date="2023-07" db="EMBL/GenBank/DDBJ databases">
        <title>Black Yeasts Isolated from many extreme environments.</title>
        <authorList>
            <person name="Coleine C."/>
            <person name="Stajich J.E."/>
            <person name="Selbmann L."/>
        </authorList>
    </citation>
    <scope>NUCLEOTIDE SEQUENCE</scope>
    <source>
        <strain evidence="4">CCFEE 5485</strain>
    </source>
</reference>
<dbReference type="InterPro" id="IPR029069">
    <property type="entry name" value="HotDog_dom_sf"/>
</dbReference>
<evidence type="ECO:0000256" key="1">
    <source>
        <dbReference type="ARBA" id="ARBA00008324"/>
    </source>
</evidence>
<evidence type="ECO:0000259" key="3">
    <source>
        <dbReference type="Pfam" id="PF03061"/>
    </source>
</evidence>
<protein>
    <recommendedName>
        <fullName evidence="3">Thioesterase domain-containing protein</fullName>
    </recommendedName>
</protein>
<evidence type="ECO:0000313" key="5">
    <source>
        <dbReference type="Proteomes" id="UP001274830"/>
    </source>
</evidence>
<proteinExistence type="inferred from homology"/>
<comment type="caution">
    <text evidence="4">The sequence shown here is derived from an EMBL/GenBank/DDBJ whole genome shotgun (WGS) entry which is preliminary data.</text>
</comment>
<feature type="domain" description="Thioesterase" evidence="3">
    <location>
        <begin position="58"/>
        <end position="132"/>
    </location>
</feature>
<dbReference type="AlphaFoldDB" id="A0AAE0TQC0"/>
<dbReference type="InterPro" id="IPR003736">
    <property type="entry name" value="PAAI_dom"/>
</dbReference>
<dbReference type="InterPro" id="IPR006683">
    <property type="entry name" value="Thioestr_dom"/>
</dbReference>
<dbReference type="CDD" id="cd03443">
    <property type="entry name" value="PaaI_thioesterase"/>
    <property type="match status" value="1"/>
</dbReference>
<dbReference type="NCBIfam" id="TIGR00369">
    <property type="entry name" value="unchar_dom_1"/>
    <property type="match status" value="1"/>
</dbReference>
<accession>A0AAE0TQC0</accession>
<evidence type="ECO:0000313" key="4">
    <source>
        <dbReference type="EMBL" id="KAK3669618.1"/>
    </source>
</evidence>
<dbReference type="InterPro" id="IPR039298">
    <property type="entry name" value="ACOT13"/>
</dbReference>
<gene>
    <name evidence="4" type="ORF">LTR78_010493</name>
</gene>
<sequence length="215" mass="23431">MAEQKSQEHEHIENLVKTKLPGSPIYAFLLTPVKITSATKGHVIARLPLSANHMNSMQSLHGSTSAAVVDWMGGMAIASVDLREKTGVSVDIHVTYQSGAKLGDEIEIEGIVEKLGGSLAFTKVNIYRLEDGRRGRVVVTGTHTKFVKGSEPQKAAVSSGVMSVAYIKVQTILASLRPISSFNDYRTHSIQEDQMSTTYHVFALPPQFCSSFNLE</sequence>
<keyword evidence="2" id="KW-0378">Hydrolase</keyword>
<dbReference type="FunFam" id="3.10.129.10:FF:000033">
    <property type="entry name" value="acyl-coenzyme A thioesterase 13"/>
    <property type="match status" value="1"/>
</dbReference>
<comment type="similarity">
    <text evidence="1">Belongs to the thioesterase PaaI family.</text>
</comment>
<dbReference type="Gene3D" id="3.10.129.10">
    <property type="entry name" value="Hotdog Thioesterase"/>
    <property type="match status" value="1"/>
</dbReference>
<dbReference type="PANTHER" id="PTHR21660">
    <property type="entry name" value="THIOESTERASE SUPERFAMILY MEMBER-RELATED"/>
    <property type="match status" value="1"/>
</dbReference>
<keyword evidence="5" id="KW-1185">Reference proteome</keyword>
<name>A0AAE0TQC0_9PEZI</name>